<dbReference type="CDD" id="cd01448">
    <property type="entry name" value="TST_Repeat_1"/>
    <property type="match status" value="1"/>
</dbReference>
<protein>
    <submittedName>
        <fullName evidence="4">Sulfurtransferase</fullName>
    </submittedName>
</protein>
<keyword evidence="5" id="KW-1185">Reference proteome</keyword>
<evidence type="ECO:0000259" key="3">
    <source>
        <dbReference type="PROSITE" id="PS50206"/>
    </source>
</evidence>
<gene>
    <name evidence="4" type="ORF">C9E81_21695</name>
</gene>
<feature type="domain" description="Rhodanese" evidence="3">
    <location>
        <begin position="176"/>
        <end position="291"/>
    </location>
</feature>
<evidence type="ECO:0000313" key="4">
    <source>
        <dbReference type="EMBL" id="RMC30473.1"/>
    </source>
</evidence>
<dbReference type="GO" id="GO:0016740">
    <property type="term" value="F:transferase activity"/>
    <property type="evidence" value="ECO:0007669"/>
    <property type="project" value="UniProtKB-KW"/>
</dbReference>
<dbReference type="SMART" id="SM00450">
    <property type="entry name" value="RHOD"/>
    <property type="match status" value="2"/>
</dbReference>
<reference evidence="4 5" key="1">
    <citation type="submission" date="2018-07" db="EMBL/GenBank/DDBJ databases">
        <authorList>
            <person name="Zhang Y."/>
            <person name="Wang L."/>
            <person name="Ma S."/>
        </authorList>
    </citation>
    <scope>NUCLEOTIDE SEQUENCE [LARGE SCALE GENOMIC DNA]</scope>
    <source>
        <strain evidence="4 5">4-2</strain>
    </source>
</reference>
<dbReference type="InterPro" id="IPR036873">
    <property type="entry name" value="Rhodanese-like_dom_sf"/>
</dbReference>
<dbReference type="Pfam" id="PF00581">
    <property type="entry name" value="Rhodanese"/>
    <property type="match status" value="2"/>
</dbReference>
<keyword evidence="4" id="KW-0808">Transferase</keyword>
<dbReference type="AlphaFoldDB" id="A0A3M0LZU0"/>
<evidence type="ECO:0000256" key="1">
    <source>
        <dbReference type="ARBA" id="ARBA00022737"/>
    </source>
</evidence>
<dbReference type="InterPro" id="IPR051126">
    <property type="entry name" value="Thiosulfate_sulfurtransferase"/>
</dbReference>
<accession>A0A3M0LZU0</accession>
<name>A0A3M0LZU0_9RHOB</name>
<keyword evidence="1" id="KW-0677">Repeat</keyword>
<dbReference type="PANTHER" id="PTHR43855:SF1">
    <property type="entry name" value="THIOSULFATE SULFURTRANSFERASE"/>
    <property type="match status" value="1"/>
</dbReference>
<dbReference type="Proteomes" id="UP000273516">
    <property type="component" value="Unassembled WGS sequence"/>
</dbReference>
<feature type="signal peptide" evidence="2">
    <location>
        <begin position="1"/>
        <end position="19"/>
    </location>
</feature>
<dbReference type="PANTHER" id="PTHR43855">
    <property type="entry name" value="THIOSULFATE SULFURTRANSFERASE"/>
    <property type="match status" value="1"/>
</dbReference>
<dbReference type="OrthoDB" id="9781034at2"/>
<evidence type="ECO:0000313" key="5">
    <source>
        <dbReference type="Proteomes" id="UP000273516"/>
    </source>
</evidence>
<dbReference type="InterPro" id="IPR001763">
    <property type="entry name" value="Rhodanese-like_dom"/>
</dbReference>
<sequence length="307" mass="32473">MRICLAGIAAMGVTAAASAEPGPLVEPAELKTVLDEQDPIVLDIRGEAYAKGHIDGAVSAPYALFRGPAENPGQLVPEDRLETVYEELGLAMDRPVVIVSEGDTNSDFGAAARVYWTLKSSGFGKLSILNGGTAAWVAAGLPLSKTPVQPQPTELDITWDNRWTAGTDEVASIVKGEREAVLVDARPAGFYEGKQAHDAAERPGTLPGARNLAHSSFFRPDATAISPVDDVAALKSSLGIGEGEEVVSFCNTGHWAATDWFALSELGGIENVKLYPGSMVEYSASGHEMANVPGLVENLLNQFRRSN</sequence>
<comment type="caution">
    <text evidence="4">The sequence shown here is derived from an EMBL/GenBank/DDBJ whole genome shotgun (WGS) entry which is preliminary data.</text>
</comment>
<organism evidence="4 5">
    <name type="scientific">Paracoccus alkanivorans</name>
    <dbReference type="NCBI Taxonomy" id="2116655"/>
    <lineage>
        <taxon>Bacteria</taxon>
        <taxon>Pseudomonadati</taxon>
        <taxon>Pseudomonadota</taxon>
        <taxon>Alphaproteobacteria</taxon>
        <taxon>Rhodobacterales</taxon>
        <taxon>Paracoccaceae</taxon>
        <taxon>Paracoccus</taxon>
    </lineage>
</organism>
<feature type="chain" id="PRO_5018051951" evidence="2">
    <location>
        <begin position="20"/>
        <end position="307"/>
    </location>
</feature>
<keyword evidence="2" id="KW-0732">Signal</keyword>
<evidence type="ECO:0000256" key="2">
    <source>
        <dbReference type="SAM" id="SignalP"/>
    </source>
</evidence>
<proteinExistence type="predicted"/>
<dbReference type="SUPFAM" id="SSF52821">
    <property type="entry name" value="Rhodanese/Cell cycle control phosphatase"/>
    <property type="match status" value="2"/>
</dbReference>
<dbReference type="Gene3D" id="3.40.250.10">
    <property type="entry name" value="Rhodanese-like domain"/>
    <property type="match status" value="2"/>
</dbReference>
<dbReference type="PROSITE" id="PS50206">
    <property type="entry name" value="RHODANESE_3"/>
    <property type="match status" value="2"/>
</dbReference>
<dbReference type="EMBL" id="QOKZ01000017">
    <property type="protein sequence ID" value="RMC30473.1"/>
    <property type="molecule type" value="Genomic_DNA"/>
</dbReference>
<feature type="domain" description="Rhodanese" evidence="3">
    <location>
        <begin position="35"/>
        <end position="145"/>
    </location>
</feature>